<comment type="caution">
    <text evidence="1">The sequence shown here is derived from an EMBL/GenBank/DDBJ whole genome shotgun (WGS) entry which is preliminary data.</text>
</comment>
<proteinExistence type="predicted"/>
<keyword evidence="2" id="KW-1185">Reference proteome</keyword>
<accession>A0AAW0PIM4</accession>
<sequence length="119" mass="13637">MQWLGLRFWTELPCFLWASHINPEHAHFILQDPWFQPGAASPGSETRQLDIRTVLDGLAGEEMSAVILALTQPGNRTRTGGDCVWIRQPHSLSREILKRAEKDQSELQQNTCFHNLQKM</sequence>
<protein>
    <submittedName>
        <fullName evidence="1">Uncharacterized protein</fullName>
    </submittedName>
</protein>
<dbReference type="EMBL" id="JBBPFD010000006">
    <property type="protein sequence ID" value="KAK7921898.1"/>
    <property type="molecule type" value="Genomic_DNA"/>
</dbReference>
<name>A0AAW0PIM4_9GOBI</name>
<organism evidence="1 2">
    <name type="scientific">Mugilogobius chulae</name>
    <name type="common">yellowstripe goby</name>
    <dbReference type="NCBI Taxonomy" id="88201"/>
    <lineage>
        <taxon>Eukaryota</taxon>
        <taxon>Metazoa</taxon>
        <taxon>Chordata</taxon>
        <taxon>Craniata</taxon>
        <taxon>Vertebrata</taxon>
        <taxon>Euteleostomi</taxon>
        <taxon>Actinopterygii</taxon>
        <taxon>Neopterygii</taxon>
        <taxon>Teleostei</taxon>
        <taxon>Neoteleostei</taxon>
        <taxon>Acanthomorphata</taxon>
        <taxon>Gobiaria</taxon>
        <taxon>Gobiiformes</taxon>
        <taxon>Gobioidei</taxon>
        <taxon>Gobiidae</taxon>
        <taxon>Gobionellinae</taxon>
        <taxon>Mugilogobius</taxon>
    </lineage>
</organism>
<dbReference type="Proteomes" id="UP001460270">
    <property type="component" value="Unassembled WGS sequence"/>
</dbReference>
<evidence type="ECO:0000313" key="2">
    <source>
        <dbReference type="Proteomes" id="UP001460270"/>
    </source>
</evidence>
<gene>
    <name evidence="1" type="ORF">WMY93_008800</name>
</gene>
<dbReference type="AlphaFoldDB" id="A0AAW0PIM4"/>
<reference evidence="2" key="1">
    <citation type="submission" date="2024-04" db="EMBL/GenBank/DDBJ databases">
        <title>Salinicola lusitanus LLJ914,a marine bacterium isolated from the Okinawa Trough.</title>
        <authorList>
            <person name="Li J."/>
        </authorList>
    </citation>
    <scope>NUCLEOTIDE SEQUENCE [LARGE SCALE GENOMIC DNA]</scope>
</reference>
<evidence type="ECO:0000313" key="1">
    <source>
        <dbReference type="EMBL" id="KAK7921898.1"/>
    </source>
</evidence>